<dbReference type="GO" id="GO:0000976">
    <property type="term" value="F:transcription cis-regulatory region binding"/>
    <property type="evidence" value="ECO:0007669"/>
    <property type="project" value="TreeGrafter"/>
</dbReference>
<comment type="caution">
    <text evidence="6">The sequence shown here is derived from an EMBL/GenBank/DDBJ whole genome shotgun (WGS) entry which is preliminary data.</text>
</comment>
<evidence type="ECO:0000256" key="2">
    <source>
        <dbReference type="ARBA" id="ARBA00023125"/>
    </source>
</evidence>
<dbReference type="InterPro" id="IPR009057">
    <property type="entry name" value="Homeodomain-like_sf"/>
</dbReference>
<evidence type="ECO:0000259" key="5">
    <source>
        <dbReference type="PROSITE" id="PS50977"/>
    </source>
</evidence>
<evidence type="ECO:0000256" key="4">
    <source>
        <dbReference type="PROSITE-ProRule" id="PRU00335"/>
    </source>
</evidence>
<dbReference type="EMBL" id="JNFQ01000013">
    <property type="protein sequence ID" value="KFG71130.1"/>
    <property type="molecule type" value="Genomic_DNA"/>
</dbReference>
<dbReference type="HOGENOM" id="CLU_1365565_0_0_11"/>
<dbReference type="STRING" id="1915400.FM21_00025"/>
<sequence>MRDRRKRGTRDETEALLTDAALRLLTRDGVLGGLSVREIAKEAGVNHGQIYQYFGTREALLRAAVLRRLNQLLARRRLYWDRPFVQRRMALWRWGREHREVVRLESLLALEGDSKLRVFPYLEKAREAMKRDQEAGNLPPDADTDIYHVITSAAYHGYFLFNETYARELGTTVKDLDERAELAFERMLKGLAASSCCADK</sequence>
<dbReference type="Proteomes" id="UP000029095">
    <property type="component" value="Unassembled WGS sequence"/>
</dbReference>
<evidence type="ECO:0000313" key="6">
    <source>
        <dbReference type="EMBL" id="KFG71130.1"/>
    </source>
</evidence>
<dbReference type="SUPFAM" id="SSF46689">
    <property type="entry name" value="Homeodomain-like"/>
    <property type="match status" value="1"/>
</dbReference>
<name>A0A086MQG2_9ACTN</name>
<evidence type="ECO:0000256" key="3">
    <source>
        <dbReference type="ARBA" id="ARBA00023163"/>
    </source>
</evidence>
<keyword evidence="2 4" id="KW-0238">DNA-binding</keyword>
<feature type="DNA-binding region" description="H-T-H motif" evidence="4">
    <location>
        <begin position="35"/>
        <end position="54"/>
    </location>
</feature>
<feature type="domain" description="HTH tetR-type" evidence="5">
    <location>
        <begin position="11"/>
        <end position="72"/>
    </location>
</feature>
<dbReference type="GO" id="GO:0003700">
    <property type="term" value="F:DNA-binding transcription factor activity"/>
    <property type="evidence" value="ECO:0007669"/>
    <property type="project" value="TreeGrafter"/>
</dbReference>
<dbReference type="InterPro" id="IPR001647">
    <property type="entry name" value="HTH_TetR"/>
</dbReference>
<reference evidence="6 7" key="1">
    <citation type="submission" date="2014-05" db="EMBL/GenBank/DDBJ databases">
        <title>Complete genome sequence of the Streptomyces mutabilis TRM45540.</title>
        <authorList>
            <person name="Luo X."/>
            <person name="Zhang L."/>
        </authorList>
    </citation>
    <scope>NUCLEOTIDE SEQUENCE [LARGE SCALE GENOMIC DNA]</scope>
    <source>
        <strain evidence="6 7">TRM45540</strain>
    </source>
</reference>
<proteinExistence type="predicted"/>
<dbReference type="Gene3D" id="1.10.357.10">
    <property type="entry name" value="Tetracycline Repressor, domain 2"/>
    <property type="match status" value="1"/>
</dbReference>
<evidence type="ECO:0000256" key="1">
    <source>
        <dbReference type="ARBA" id="ARBA00023015"/>
    </source>
</evidence>
<organism evidence="6 7">
    <name type="scientific">Streptomyces mutabilis</name>
    <dbReference type="NCBI Taxonomy" id="67332"/>
    <lineage>
        <taxon>Bacteria</taxon>
        <taxon>Bacillati</taxon>
        <taxon>Actinomycetota</taxon>
        <taxon>Actinomycetes</taxon>
        <taxon>Kitasatosporales</taxon>
        <taxon>Streptomycetaceae</taxon>
        <taxon>Streptomyces</taxon>
    </lineage>
</organism>
<dbReference type="AlphaFoldDB" id="A0A086MQG2"/>
<keyword evidence="1" id="KW-0805">Transcription regulation</keyword>
<dbReference type="PANTHER" id="PTHR30055:SF234">
    <property type="entry name" value="HTH-TYPE TRANSCRIPTIONAL REGULATOR BETI"/>
    <property type="match status" value="1"/>
</dbReference>
<dbReference type="InterPro" id="IPR050109">
    <property type="entry name" value="HTH-type_TetR-like_transc_reg"/>
</dbReference>
<keyword evidence="7" id="KW-1185">Reference proteome</keyword>
<dbReference type="PANTHER" id="PTHR30055">
    <property type="entry name" value="HTH-TYPE TRANSCRIPTIONAL REGULATOR RUTR"/>
    <property type="match status" value="1"/>
</dbReference>
<accession>A0A086MQG2</accession>
<dbReference type="InterPro" id="IPR036271">
    <property type="entry name" value="Tet_transcr_reg_TetR-rel_C_sf"/>
</dbReference>
<keyword evidence="3" id="KW-0804">Transcription</keyword>
<protein>
    <recommendedName>
        <fullName evidence="5">HTH tetR-type domain-containing protein</fullName>
    </recommendedName>
</protein>
<gene>
    <name evidence="6" type="ORF">FM21_00025</name>
</gene>
<dbReference type="Pfam" id="PF00440">
    <property type="entry name" value="TetR_N"/>
    <property type="match status" value="1"/>
</dbReference>
<evidence type="ECO:0000313" key="7">
    <source>
        <dbReference type="Proteomes" id="UP000029095"/>
    </source>
</evidence>
<dbReference type="PROSITE" id="PS50977">
    <property type="entry name" value="HTH_TETR_2"/>
    <property type="match status" value="1"/>
</dbReference>
<dbReference type="SUPFAM" id="SSF48498">
    <property type="entry name" value="Tetracyclin repressor-like, C-terminal domain"/>
    <property type="match status" value="1"/>
</dbReference>